<evidence type="ECO:0000313" key="3">
    <source>
        <dbReference type="Proteomes" id="UP000000226"/>
    </source>
</evidence>
<dbReference type="eggNOG" id="KOG2444">
    <property type="taxonomic scope" value="Eukaryota"/>
</dbReference>
<dbReference type="STRING" id="3885.V7AHR3"/>
<dbReference type="PROSITE" id="PS50082">
    <property type="entry name" value="WD_REPEATS_2"/>
    <property type="match status" value="1"/>
</dbReference>
<dbReference type="Proteomes" id="UP000000226">
    <property type="component" value="Chromosome 11"/>
</dbReference>
<dbReference type="InterPro" id="IPR036322">
    <property type="entry name" value="WD40_repeat_dom_sf"/>
</dbReference>
<keyword evidence="3" id="KW-1185">Reference proteome</keyword>
<name>V7AHR3_PHAVU</name>
<feature type="repeat" description="WD" evidence="1">
    <location>
        <begin position="46"/>
        <end position="76"/>
    </location>
</feature>
<dbReference type="PROSITE" id="PS50294">
    <property type="entry name" value="WD_REPEATS_REGION"/>
    <property type="match status" value="1"/>
</dbReference>
<sequence>MEINLGKLAFDIDFHPQLEVHAHTEFCRSVCTKVWDTRERPCCNSFNAHEDYISDMTFAFDARKLLTTSGDGTLSV</sequence>
<dbReference type="Gene3D" id="2.130.10.10">
    <property type="entry name" value="YVTN repeat-like/Quinoprotein amine dehydrogenase"/>
    <property type="match status" value="1"/>
</dbReference>
<organism evidence="2 3">
    <name type="scientific">Phaseolus vulgaris</name>
    <name type="common">Kidney bean</name>
    <name type="synonym">French bean</name>
    <dbReference type="NCBI Taxonomy" id="3885"/>
    <lineage>
        <taxon>Eukaryota</taxon>
        <taxon>Viridiplantae</taxon>
        <taxon>Streptophyta</taxon>
        <taxon>Embryophyta</taxon>
        <taxon>Tracheophyta</taxon>
        <taxon>Spermatophyta</taxon>
        <taxon>Magnoliopsida</taxon>
        <taxon>eudicotyledons</taxon>
        <taxon>Gunneridae</taxon>
        <taxon>Pentapetalae</taxon>
        <taxon>rosids</taxon>
        <taxon>fabids</taxon>
        <taxon>Fabales</taxon>
        <taxon>Fabaceae</taxon>
        <taxon>Papilionoideae</taxon>
        <taxon>50 kb inversion clade</taxon>
        <taxon>NPAAA clade</taxon>
        <taxon>indigoferoid/millettioid clade</taxon>
        <taxon>Phaseoleae</taxon>
        <taxon>Phaseolus</taxon>
    </lineage>
</organism>
<dbReference type="SUPFAM" id="SSF50978">
    <property type="entry name" value="WD40 repeat-like"/>
    <property type="match status" value="1"/>
</dbReference>
<dbReference type="InterPro" id="IPR001680">
    <property type="entry name" value="WD40_rpt"/>
</dbReference>
<reference evidence="3" key="1">
    <citation type="journal article" date="2014" name="Nat. Genet.">
        <title>A reference genome for common bean and genome-wide analysis of dual domestications.</title>
        <authorList>
            <person name="Schmutz J."/>
            <person name="McClean P.E."/>
            <person name="Mamidi S."/>
            <person name="Wu G.A."/>
            <person name="Cannon S.B."/>
            <person name="Grimwood J."/>
            <person name="Jenkins J."/>
            <person name="Shu S."/>
            <person name="Song Q."/>
            <person name="Chavarro C."/>
            <person name="Torres-Torres M."/>
            <person name="Geffroy V."/>
            <person name="Moghaddam S.M."/>
            <person name="Gao D."/>
            <person name="Abernathy B."/>
            <person name="Barry K."/>
            <person name="Blair M."/>
            <person name="Brick M.A."/>
            <person name="Chovatia M."/>
            <person name="Gepts P."/>
            <person name="Goodstein D.M."/>
            <person name="Gonzales M."/>
            <person name="Hellsten U."/>
            <person name="Hyten D.L."/>
            <person name="Jia G."/>
            <person name="Kelly J.D."/>
            <person name="Kudrna D."/>
            <person name="Lee R."/>
            <person name="Richard M.M."/>
            <person name="Miklas P.N."/>
            <person name="Osorno J.M."/>
            <person name="Rodrigues J."/>
            <person name="Thareau V."/>
            <person name="Urrea C.A."/>
            <person name="Wang M."/>
            <person name="Yu Y."/>
            <person name="Zhang M."/>
            <person name="Wing R.A."/>
            <person name="Cregan P.B."/>
            <person name="Rokhsar D.S."/>
            <person name="Jackson S.A."/>
        </authorList>
    </citation>
    <scope>NUCLEOTIDE SEQUENCE [LARGE SCALE GENOMIC DNA]</scope>
    <source>
        <strain evidence="3">cv. G19833</strain>
    </source>
</reference>
<evidence type="ECO:0000313" key="2">
    <source>
        <dbReference type="EMBL" id="ESW03611.1"/>
    </source>
</evidence>
<accession>V7AHR3</accession>
<evidence type="ECO:0000256" key="1">
    <source>
        <dbReference type="PROSITE-ProRule" id="PRU00221"/>
    </source>
</evidence>
<dbReference type="EMBL" id="CM002298">
    <property type="protein sequence ID" value="ESW03611.1"/>
    <property type="molecule type" value="Genomic_DNA"/>
</dbReference>
<protein>
    <submittedName>
        <fullName evidence="2">Uncharacterized protein</fullName>
    </submittedName>
</protein>
<dbReference type="InterPro" id="IPR015943">
    <property type="entry name" value="WD40/YVTN_repeat-like_dom_sf"/>
</dbReference>
<dbReference type="Gramene" id="ESW03611">
    <property type="protein sequence ID" value="ESW03611"/>
    <property type="gene ID" value="PHAVU_011G028300g"/>
</dbReference>
<gene>
    <name evidence="2" type="ORF">PHAVU_011G028300g</name>
</gene>
<dbReference type="OrthoDB" id="2288928at2759"/>
<proteinExistence type="predicted"/>
<dbReference type="AlphaFoldDB" id="V7AHR3"/>
<dbReference type="SMR" id="V7AHR3"/>
<keyword evidence="1" id="KW-0853">WD repeat</keyword>